<name>A0A7Y6NNC1_9BURK</name>
<organism evidence="2 3">
    <name type="scientific">Piscinibacter koreensis</name>
    <dbReference type="NCBI Taxonomy" id="2742824"/>
    <lineage>
        <taxon>Bacteria</taxon>
        <taxon>Pseudomonadati</taxon>
        <taxon>Pseudomonadota</taxon>
        <taxon>Betaproteobacteria</taxon>
        <taxon>Burkholderiales</taxon>
        <taxon>Sphaerotilaceae</taxon>
        <taxon>Piscinibacter</taxon>
    </lineage>
</organism>
<protein>
    <submittedName>
        <fullName evidence="2">Uncharacterized protein</fullName>
    </submittedName>
</protein>
<dbReference type="EMBL" id="JABWMJ010000004">
    <property type="protein sequence ID" value="NUZ06361.1"/>
    <property type="molecule type" value="Genomic_DNA"/>
</dbReference>
<reference evidence="2 3" key="1">
    <citation type="submission" date="2020-06" db="EMBL/GenBank/DDBJ databases">
        <title>Schlegella sp. ID0723 isolated from air conditioner.</title>
        <authorList>
            <person name="Kim D.Y."/>
            <person name="Kim D.-U."/>
        </authorList>
    </citation>
    <scope>NUCLEOTIDE SEQUENCE [LARGE SCALE GENOMIC DNA]</scope>
    <source>
        <strain evidence="2 3">ID0723</strain>
    </source>
</reference>
<dbReference type="Proteomes" id="UP000529637">
    <property type="component" value="Unassembled WGS sequence"/>
</dbReference>
<evidence type="ECO:0000313" key="2">
    <source>
        <dbReference type="EMBL" id="NUZ06361.1"/>
    </source>
</evidence>
<feature type="region of interest" description="Disordered" evidence="1">
    <location>
        <begin position="46"/>
        <end position="65"/>
    </location>
</feature>
<sequence>MSNTAGDEDPSFLAAGPGGELAVVHFPHDAAHHYVPPKFRLAPSSRGTVIAAHPPDLLPTPGDLQ</sequence>
<evidence type="ECO:0000313" key="3">
    <source>
        <dbReference type="Proteomes" id="UP000529637"/>
    </source>
</evidence>
<comment type="caution">
    <text evidence="2">The sequence shown here is derived from an EMBL/GenBank/DDBJ whole genome shotgun (WGS) entry which is preliminary data.</text>
</comment>
<proteinExistence type="predicted"/>
<dbReference type="RefSeq" id="WP_176069189.1">
    <property type="nucleotide sequence ID" value="NZ_JABWMJ010000004.1"/>
</dbReference>
<dbReference type="AlphaFoldDB" id="A0A7Y6NNC1"/>
<evidence type="ECO:0000256" key="1">
    <source>
        <dbReference type="SAM" id="MobiDB-lite"/>
    </source>
</evidence>
<gene>
    <name evidence="2" type="ORF">HQN59_11380</name>
</gene>
<accession>A0A7Y6NNC1</accession>
<keyword evidence="3" id="KW-1185">Reference proteome</keyword>